<proteinExistence type="predicted"/>
<protein>
    <submittedName>
        <fullName evidence="2">Hypp3590 protein</fullName>
    </submittedName>
</protein>
<feature type="region of interest" description="Disordered" evidence="1">
    <location>
        <begin position="28"/>
        <end position="48"/>
    </location>
</feature>
<reference evidence="2" key="1">
    <citation type="submission" date="2022-01" db="EMBL/GenBank/DDBJ databases">
        <authorList>
            <person name="Braso-Vives M."/>
        </authorList>
    </citation>
    <scope>NUCLEOTIDE SEQUENCE</scope>
</reference>
<accession>A0A8K0A0D9</accession>
<sequence>MAQTFPGRRGSNGSGTVRLAALADAAPSEATATLAPTGGTPSGRERGEETWGNYQSVLKRLIRRYIHHYKARQTNMIADDIIAEMKQDISSLRFEMREYRRKDASREVVEMQLLRDVTAEIRKAAAVRRQTGSATGTAESTPAASTKPQGAPGAIASQGARVNRFCQKLIPILRDDLYRMLRQTLTEQVDRDATGGVTSHPLLPT</sequence>
<feature type="compositionally biased region" description="Polar residues" evidence="1">
    <location>
        <begin position="130"/>
        <end position="148"/>
    </location>
</feature>
<dbReference type="Proteomes" id="UP000838412">
    <property type="component" value="Chromosome 6"/>
</dbReference>
<gene>
    <name evidence="2" type="primary">Hypp3590</name>
    <name evidence="2" type="ORF">BLAG_LOCUS20362</name>
</gene>
<evidence type="ECO:0000313" key="3">
    <source>
        <dbReference type="Proteomes" id="UP000838412"/>
    </source>
</evidence>
<evidence type="ECO:0000256" key="1">
    <source>
        <dbReference type="SAM" id="MobiDB-lite"/>
    </source>
</evidence>
<dbReference type="EMBL" id="OV696691">
    <property type="protein sequence ID" value="CAH1266845.1"/>
    <property type="molecule type" value="Genomic_DNA"/>
</dbReference>
<name>A0A8K0A0D9_BRALA</name>
<dbReference type="AlphaFoldDB" id="A0A8K0A0D9"/>
<organism evidence="2 3">
    <name type="scientific">Branchiostoma lanceolatum</name>
    <name type="common">Common lancelet</name>
    <name type="synonym">Amphioxus lanceolatum</name>
    <dbReference type="NCBI Taxonomy" id="7740"/>
    <lineage>
        <taxon>Eukaryota</taxon>
        <taxon>Metazoa</taxon>
        <taxon>Chordata</taxon>
        <taxon>Cephalochordata</taxon>
        <taxon>Leptocardii</taxon>
        <taxon>Amphioxiformes</taxon>
        <taxon>Branchiostomatidae</taxon>
        <taxon>Branchiostoma</taxon>
    </lineage>
</organism>
<feature type="region of interest" description="Disordered" evidence="1">
    <location>
        <begin position="128"/>
        <end position="156"/>
    </location>
</feature>
<evidence type="ECO:0000313" key="2">
    <source>
        <dbReference type="EMBL" id="CAH1266845.1"/>
    </source>
</evidence>
<feature type="compositionally biased region" description="Low complexity" evidence="1">
    <location>
        <begin position="28"/>
        <end position="39"/>
    </location>
</feature>
<dbReference type="OrthoDB" id="6421124at2759"/>
<keyword evidence="3" id="KW-1185">Reference proteome</keyword>